<dbReference type="PANTHER" id="PTHR11439:SF467">
    <property type="entry name" value="INTEGRASE CATALYTIC DOMAIN-CONTAINING PROTEIN"/>
    <property type="match status" value="1"/>
</dbReference>
<accession>A0A438HI03</accession>
<dbReference type="Pfam" id="PF07727">
    <property type="entry name" value="RVT_2"/>
    <property type="match status" value="1"/>
</dbReference>
<evidence type="ECO:0000313" key="3">
    <source>
        <dbReference type="Proteomes" id="UP000288805"/>
    </source>
</evidence>
<reference evidence="2 3" key="1">
    <citation type="journal article" date="2018" name="PLoS Genet.">
        <title>Population sequencing reveals clonal diversity and ancestral inbreeding in the grapevine cultivar Chardonnay.</title>
        <authorList>
            <person name="Roach M.J."/>
            <person name="Johnson D.L."/>
            <person name="Bohlmann J."/>
            <person name="van Vuuren H.J."/>
            <person name="Jones S.J."/>
            <person name="Pretorius I.S."/>
            <person name="Schmidt S.A."/>
            <person name="Borneman A.R."/>
        </authorList>
    </citation>
    <scope>NUCLEOTIDE SEQUENCE [LARGE SCALE GENOMIC DNA]</scope>
    <source>
        <strain evidence="3">cv. Chardonnay</strain>
        <tissue evidence="2">Leaf</tissue>
    </source>
</reference>
<protein>
    <submittedName>
        <fullName evidence="2">Retrovirus-related Pol polyprotein from transposon TNT 1-94</fullName>
    </submittedName>
</protein>
<comment type="caution">
    <text evidence="2">The sequence shown here is derived from an EMBL/GenBank/DDBJ whole genome shotgun (WGS) entry which is preliminary data.</text>
</comment>
<feature type="domain" description="Reverse transcriptase Ty1/copia-type" evidence="1">
    <location>
        <begin position="31"/>
        <end position="130"/>
    </location>
</feature>
<dbReference type="PANTHER" id="PTHR11439">
    <property type="entry name" value="GAG-POL-RELATED RETROTRANSPOSON"/>
    <property type="match status" value="1"/>
</dbReference>
<organism evidence="2 3">
    <name type="scientific">Vitis vinifera</name>
    <name type="common">Grape</name>
    <dbReference type="NCBI Taxonomy" id="29760"/>
    <lineage>
        <taxon>Eukaryota</taxon>
        <taxon>Viridiplantae</taxon>
        <taxon>Streptophyta</taxon>
        <taxon>Embryophyta</taxon>
        <taxon>Tracheophyta</taxon>
        <taxon>Spermatophyta</taxon>
        <taxon>Magnoliopsida</taxon>
        <taxon>eudicotyledons</taxon>
        <taxon>Gunneridae</taxon>
        <taxon>Pentapetalae</taxon>
        <taxon>rosids</taxon>
        <taxon>Vitales</taxon>
        <taxon>Vitaceae</taxon>
        <taxon>Viteae</taxon>
        <taxon>Vitis</taxon>
    </lineage>
</organism>
<dbReference type="AlphaFoldDB" id="A0A438HI03"/>
<dbReference type="CDD" id="cd09272">
    <property type="entry name" value="RNase_HI_RT_Ty1"/>
    <property type="match status" value="1"/>
</dbReference>
<dbReference type="Proteomes" id="UP000288805">
    <property type="component" value="Unassembled WGS sequence"/>
</dbReference>
<dbReference type="SUPFAM" id="SSF56672">
    <property type="entry name" value="DNA/RNA polymerases"/>
    <property type="match status" value="1"/>
</dbReference>
<dbReference type="EMBL" id="QGNW01000220">
    <property type="protein sequence ID" value="RVW84106.1"/>
    <property type="molecule type" value="Genomic_DNA"/>
</dbReference>
<dbReference type="InterPro" id="IPR013103">
    <property type="entry name" value="RVT_2"/>
</dbReference>
<proteinExistence type="predicted"/>
<evidence type="ECO:0000259" key="1">
    <source>
        <dbReference type="Pfam" id="PF07727"/>
    </source>
</evidence>
<evidence type="ECO:0000313" key="2">
    <source>
        <dbReference type="EMBL" id="RVW84106.1"/>
    </source>
</evidence>
<name>A0A438HI03_VITVI</name>
<dbReference type="InterPro" id="IPR043502">
    <property type="entry name" value="DNA/RNA_pol_sf"/>
</dbReference>
<sequence length="321" mass="36601">MDVKTTFLNGELEDEVYIKQPKGFPSSDDEQLKMLIYLKVSGSKVCFLVLYVDDILLATNDNGLLHEVKQFLSKNSDMKDMCEASYVIGIKIHRDKFQGILGLSQETYINKVLERFRMKNCSPSVSPMVKGDRFNLNQCPKNNLERKQMKNIPYASIVGRMDHWKAVKKVMRYLQGTKYYKLMYRRTSNLEVVGYSDSNFAGCVDSHKSTSGYIFILASGAISWRSIKQTLIATSTMEAEFISCFEATSHAAVFMAKNNKSGSRSKHIDIKYLAIRECVKEKKVVIKHISTELMITDPLTKGMPPFKFKDHVVNMGLSFLK</sequence>
<gene>
    <name evidence="2" type="primary">POLX_1648</name>
    <name evidence="2" type="ORF">CK203_040526</name>
</gene>